<reference evidence="2" key="1">
    <citation type="submission" date="2020-08" db="EMBL/GenBank/DDBJ databases">
        <title>Multicomponent nature underlies the extraordinary mechanical properties of spider dragline silk.</title>
        <authorList>
            <person name="Kono N."/>
            <person name="Nakamura H."/>
            <person name="Mori M."/>
            <person name="Yoshida Y."/>
            <person name="Ohtoshi R."/>
            <person name="Malay A.D."/>
            <person name="Moran D.A.P."/>
            <person name="Tomita M."/>
            <person name="Numata K."/>
            <person name="Arakawa K."/>
        </authorList>
    </citation>
    <scope>NUCLEOTIDE SEQUENCE</scope>
</reference>
<dbReference type="PANTHER" id="PTHR38681">
    <property type="entry name" value="RETROVIRUS-RELATED POL POLYPROTEIN FROM TRANSPOSON 412-LIKE PROTEIN-RELATED"/>
    <property type="match status" value="1"/>
</dbReference>
<comment type="caution">
    <text evidence="2">The sequence shown here is derived from an EMBL/GenBank/DDBJ whole genome shotgun (WGS) entry which is preliminary data.</text>
</comment>
<name>A0A8X6N8D3_NEPPI</name>
<protein>
    <submittedName>
        <fullName evidence="2">Uncharacterized protein</fullName>
    </submittedName>
</protein>
<feature type="region of interest" description="Disordered" evidence="1">
    <location>
        <begin position="82"/>
        <end position="102"/>
    </location>
</feature>
<organism evidence="2 3">
    <name type="scientific">Nephila pilipes</name>
    <name type="common">Giant wood spider</name>
    <name type="synonym">Nephila maculata</name>
    <dbReference type="NCBI Taxonomy" id="299642"/>
    <lineage>
        <taxon>Eukaryota</taxon>
        <taxon>Metazoa</taxon>
        <taxon>Ecdysozoa</taxon>
        <taxon>Arthropoda</taxon>
        <taxon>Chelicerata</taxon>
        <taxon>Arachnida</taxon>
        <taxon>Araneae</taxon>
        <taxon>Araneomorphae</taxon>
        <taxon>Entelegynae</taxon>
        <taxon>Araneoidea</taxon>
        <taxon>Nephilidae</taxon>
        <taxon>Nephila</taxon>
    </lineage>
</organism>
<evidence type="ECO:0000256" key="1">
    <source>
        <dbReference type="SAM" id="MobiDB-lite"/>
    </source>
</evidence>
<evidence type="ECO:0000313" key="2">
    <source>
        <dbReference type="EMBL" id="GFS99729.1"/>
    </source>
</evidence>
<sequence>MKQVKPIPFSNKCKQKPFVFKDLQNCSHVFVRIDVIRQSLQPPYHVPYQVIKRSYKIFTLLVKNKNVNVSIDRLKTYFSDNPSETDSAINHKSNPVDKPTSPVKKKIRFAPLPFAPSNRFTRRGGEVNLPFRYQ</sequence>
<dbReference type="EMBL" id="BMAW01055204">
    <property type="protein sequence ID" value="GFS99729.1"/>
    <property type="molecule type" value="Genomic_DNA"/>
</dbReference>
<keyword evidence="3" id="KW-1185">Reference proteome</keyword>
<evidence type="ECO:0000313" key="3">
    <source>
        <dbReference type="Proteomes" id="UP000887013"/>
    </source>
</evidence>
<dbReference type="OrthoDB" id="6434010at2759"/>
<dbReference type="AlphaFoldDB" id="A0A8X6N8D3"/>
<proteinExistence type="predicted"/>
<feature type="compositionally biased region" description="Polar residues" evidence="1">
    <location>
        <begin position="82"/>
        <end position="93"/>
    </location>
</feature>
<dbReference type="Proteomes" id="UP000887013">
    <property type="component" value="Unassembled WGS sequence"/>
</dbReference>
<accession>A0A8X6N8D3</accession>
<dbReference type="PANTHER" id="PTHR38681:SF1">
    <property type="entry name" value="RETROVIRUS-RELATED POL POLYPROTEIN FROM TRANSPOSON 412-LIKE PROTEIN"/>
    <property type="match status" value="1"/>
</dbReference>
<gene>
    <name evidence="2" type="primary">AVEN_231592_1</name>
    <name evidence="2" type="ORF">NPIL_672851</name>
</gene>